<evidence type="ECO:0000313" key="1">
    <source>
        <dbReference type="EMBL" id="VAY87340.1"/>
    </source>
</evidence>
<accession>A0A3B1EA63</accession>
<dbReference type="EMBL" id="UOYO01000024">
    <property type="protein sequence ID" value="VAY87340.1"/>
    <property type="molecule type" value="Genomic_DNA"/>
</dbReference>
<evidence type="ECO:0008006" key="2">
    <source>
        <dbReference type="Google" id="ProtNLM"/>
    </source>
</evidence>
<name>A0A3B1EA63_9ZZZZ</name>
<organism evidence="1">
    <name type="scientific">hydrothermal vent metagenome</name>
    <dbReference type="NCBI Taxonomy" id="652676"/>
    <lineage>
        <taxon>unclassified sequences</taxon>
        <taxon>metagenomes</taxon>
        <taxon>ecological metagenomes</taxon>
    </lineage>
</organism>
<gene>
    <name evidence="1" type="ORF">MNB_ARC-1_199</name>
</gene>
<proteinExistence type="predicted"/>
<reference evidence="1" key="1">
    <citation type="submission" date="2018-10" db="EMBL/GenBank/DDBJ databases">
        <authorList>
            <person name="Aoki K."/>
        </authorList>
    </citation>
    <scope>NUCLEOTIDE SEQUENCE</scope>
</reference>
<dbReference type="AlphaFoldDB" id="A0A3B1EA63"/>
<protein>
    <recommendedName>
        <fullName evidence="2">BFD-like [2Fe-2S]-binding domain-containing protein</fullName>
    </recommendedName>
</protein>
<sequence length="56" mass="6276">MYAIEEKDAKTIKDIGNITDAGTVCGCCKSSQDDFKTPNMELYIKQILEKCVIKCQ</sequence>